<protein>
    <recommendedName>
        <fullName evidence="4">Methylosome subunit pICln</fullName>
    </recommendedName>
</protein>
<organism evidence="9 10">
    <name type="scientific">Cimex lectularius</name>
    <name type="common">Bed bug</name>
    <name type="synonym">Acanthia lectularia</name>
    <dbReference type="NCBI Taxonomy" id="79782"/>
    <lineage>
        <taxon>Eukaryota</taxon>
        <taxon>Metazoa</taxon>
        <taxon>Ecdysozoa</taxon>
        <taxon>Arthropoda</taxon>
        <taxon>Hexapoda</taxon>
        <taxon>Insecta</taxon>
        <taxon>Pterygota</taxon>
        <taxon>Neoptera</taxon>
        <taxon>Paraneoptera</taxon>
        <taxon>Hemiptera</taxon>
        <taxon>Heteroptera</taxon>
        <taxon>Panheteroptera</taxon>
        <taxon>Cimicomorpha</taxon>
        <taxon>Cimicidae</taxon>
        <taxon>Cimex</taxon>
    </lineage>
</organism>
<evidence type="ECO:0000256" key="4">
    <source>
        <dbReference type="ARBA" id="ARBA00015653"/>
    </source>
</evidence>
<evidence type="ECO:0000256" key="7">
    <source>
        <dbReference type="ARBA" id="ARBA00045890"/>
    </source>
</evidence>
<feature type="compositionally biased region" description="Acidic residues" evidence="8">
    <location>
        <begin position="185"/>
        <end position="204"/>
    </location>
</feature>
<reference evidence="9" key="1">
    <citation type="submission" date="2022-01" db="UniProtKB">
        <authorList>
            <consortium name="EnsemblMetazoa"/>
        </authorList>
    </citation>
    <scope>IDENTIFICATION</scope>
</reference>
<dbReference type="PANTHER" id="PTHR21399">
    <property type="entry name" value="CHLORIDE CONDUCTANCE REGULATORY PROTEIN ICLN"/>
    <property type="match status" value="1"/>
</dbReference>
<keyword evidence="10" id="KW-1185">Reference proteome</keyword>
<dbReference type="InterPro" id="IPR039924">
    <property type="entry name" value="ICln/Lot5/Saf5"/>
</dbReference>
<dbReference type="Proteomes" id="UP000494040">
    <property type="component" value="Unassembled WGS sequence"/>
</dbReference>
<name>A0A8I6S3U5_CIMLE</name>
<dbReference type="AlphaFoldDB" id="A0A8I6S3U5"/>
<dbReference type="GO" id="GO:0005681">
    <property type="term" value="C:spliceosomal complex"/>
    <property type="evidence" value="ECO:0007669"/>
    <property type="project" value="TreeGrafter"/>
</dbReference>
<dbReference type="InterPro" id="IPR011993">
    <property type="entry name" value="PH-like_dom_sf"/>
</dbReference>
<dbReference type="Gene3D" id="2.30.29.30">
    <property type="entry name" value="Pleckstrin-homology domain (PH domain)/Phosphotyrosine-binding domain (PTB)"/>
    <property type="match status" value="1"/>
</dbReference>
<dbReference type="KEGG" id="clec:106670621"/>
<dbReference type="GO" id="GO:0005886">
    <property type="term" value="C:plasma membrane"/>
    <property type="evidence" value="ECO:0007669"/>
    <property type="project" value="InterPro"/>
</dbReference>
<evidence type="ECO:0000256" key="5">
    <source>
        <dbReference type="ARBA" id="ARBA00022490"/>
    </source>
</evidence>
<dbReference type="PANTHER" id="PTHR21399:SF0">
    <property type="entry name" value="METHYLOSOME SUBUNIT PICLN"/>
    <property type="match status" value="1"/>
</dbReference>
<dbReference type="GO" id="GO:0005829">
    <property type="term" value="C:cytosol"/>
    <property type="evidence" value="ECO:0007669"/>
    <property type="project" value="InterPro"/>
</dbReference>
<dbReference type="GO" id="GO:0006821">
    <property type="term" value="P:chloride transport"/>
    <property type="evidence" value="ECO:0007669"/>
    <property type="project" value="InterPro"/>
</dbReference>
<dbReference type="GO" id="GO:0045292">
    <property type="term" value="P:mRNA cis splicing, via spliceosome"/>
    <property type="evidence" value="ECO:0007669"/>
    <property type="project" value="TreeGrafter"/>
</dbReference>
<dbReference type="OMA" id="CIWSCEE"/>
<evidence type="ECO:0000256" key="1">
    <source>
        <dbReference type="ARBA" id="ARBA00004123"/>
    </source>
</evidence>
<dbReference type="PRINTS" id="PR01348">
    <property type="entry name" value="ICLNCHANNEL"/>
</dbReference>
<keyword evidence="6" id="KW-0539">Nucleus</keyword>
<comment type="subcellular location">
    <subcellularLocation>
        <location evidence="2">Cytoplasm</location>
    </subcellularLocation>
    <subcellularLocation>
        <location evidence="1">Nucleus</location>
    </subcellularLocation>
</comment>
<dbReference type="OrthoDB" id="19714at2759"/>
<dbReference type="GO" id="GO:0006884">
    <property type="term" value="P:cell volume homeostasis"/>
    <property type="evidence" value="ECO:0007669"/>
    <property type="project" value="InterPro"/>
</dbReference>
<sequence length="204" mass="22446">MVVVTNCTPPTEGVRHEQPATVAVMNKKDLGKGTIYIAESCLSWVNEATGRGFSLQYPHICVHAVSRDTSTYPKECLYLMIDANIDFSGEEQGSDEEEEDAEDKMTEIRFIPDDKTSLDSMYSAMNVCQALHPDPQQDSLSEEEAGGPVGPGGDNNEDDDDDDEAFMDADDECLNRANGARNLEMEVEGQFDNADEVDAGYEEN</sequence>
<feature type="region of interest" description="Disordered" evidence="8">
    <location>
        <begin position="132"/>
        <end position="204"/>
    </location>
</feature>
<dbReference type="InterPro" id="IPR003521">
    <property type="entry name" value="ICln"/>
</dbReference>
<dbReference type="GO" id="GO:0034715">
    <property type="term" value="C:pICln-Sm protein complex"/>
    <property type="evidence" value="ECO:0007669"/>
    <property type="project" value="InterPro"/>
</dbReference>
<evidence type="ECO:0000256" key="8">
    <source>
        <dbReference type="SAM" id="MobiDB-lite"/>
    </source>
</evidence>
<dbReference type="EnsemblMetazoa" id="XM_014401120.1">
    <property type="protein sequence ID" value="XP_014256606.1"/>
    <property type="gene ID" value="LOC106670621"/>
</dbReference>
<feature type="compositionally biased region" description="Acidic residues" evidence="8">
    <location>
        <begin position="155"/>
        <end position="172"/>
    </location>
</feature>
<dbReference type="GO" id="GO:0000387">
    <property type="term" value="P:spliceosomal snRNP assembly"/>
    <property type="evidence" value="ECO:0007669"/>
    <property type="project" value="InterPro"/>
</dbReference>
<gene>
    <name evidence="9" type="primary">106670621</name>
</gene>
<evidence type="ECO:0000256" key="2">
    <source>
        <dbReference type="ARBA" id="ARBA00004496"/>
    </source>
</evidence>
<proteinExistence type="inferred from homology"/>
<evidence type="ECO:0000313" key="9">
    <source>
        <dbReference type="EnsemblMetazoa" id="XP_014256606.1"/>
    </source>
</evidence>
<accession>A0A8I6S3U5</accession>
<evidence type="ECO:0000313" key="10">
    <source>
        <dbReference type="Proteomes" id="UP000494040"/>
    </source>
</evidence>
<keyword evidence="5" id="KW-0963">Cytoplasm</keyword>
<dbReference type="Pfam" id="PF03517">
    <property type="entry name" value="Voldacs"/>
    <property type="match status" value="1"/>
</dbReference>
<comment type="similarity">
    <text evidence="3">Belongs to the pICln (TC 1.A.47) family.</text>
</comment>
<evidence type="ECO:0000256" key="6">
    <source>
        <dbReference type="ARBA" id="ARBA00023242"/>
    </source>
</evidence>
<dbReference type="GO" id="GO:0034709">
    <property type="term" value="C:methylosome"/>
    <property type="evidence" value="ECO:0007669"/>
    <property type="project" value="InterPro"/>
</dbReference>
<comment type="function">
    <text evidence="7">Involved in both the assembly of spliceosomal snRNPs and the methylation of Sm proteins. Chaperone that regulates the assembly of spliceosomal U1, U2, U4 and U5 small nuclear ribonucleoproteins (snRNPs), the building blocks of the spliceosome, and thereby plays an important role in the splicing of cellular pre-mRNAs. Most spliceosomal snRNPs contain a common set of Sm proteins SNRPB, SNRPD1, SNRPD2, SNRPD3, SNRPE, SNRPF and SNRPG that assemble in a heptameric protein ring on the Sm site of the small nuclear RNA to form the core snRNP (Sm core). In the cytosol, the Sm proteins SNRPD1, SNRPD2, SNRPE, SNRPF and SNRPG are trapped in an inactive 6S pICln-Sm complex by the chaperone CLNS1A that controls the assembly of the core snRNP. Dissociation by the SMN complex of CLNS1A from the trapped Sm proteins and their transfer to an SMN-Sm complex triggers the assembly of core snRNPs and their transport to the nucleus.</text>
</comment>
<evidence type="ECO:0000256" key="3">
    <source>
        <dbReference type="ARBA" id="ARBA00007054"/>
    </source>
</evidence>